<sequence>MATTTVARVDLVHETMMNRPMFEDLDIVAFVGFVLCANAAARWCASRWLNADKDSMTPTLALFSVVIAMRALIRTYADRSTPGVERQLSFLIGFLAWIASTFIVFFAPSSAVVFNYSLVADDINAALSTAAGGLITLRVKALHVGLTFAVFGGAVAGLILSAAARMVKSYTLFTQLPEWAMEYAGSAGCPHWRKFIVRTSFALPLLTLVVSAPSMVSEPLGLSAEAARDAQSAFFALSAFALFTSVQPLTQAFLDSGLITWYEIKEGSADKDRLSERERLVIGHRLDLTNHLVCKVALQCAAPALLLLACSIAMWTYGDMDASASFIPPSVIAESCACIAWFTCLYGCLAGGVAMVVIQPEAFFAR</sequence>
<dbReference type="InterPro" id="IPR019395">
    <property type="entry name" value="Transmembrane_161A/B"/>
</dbReference>
<feature type="transmembrane region" description="Helical" evidence="7">
    <location>
        <begin position="25"/>
        <end position="43"/>
    </location>
</feature>
<keyword evidence="4 7" id="KW-1133">Transmembrane helix</keyword>
<comment type="subcellular location">
    <subcellularLocation>
        <location evidence="1">Membrane</location>
        <topology evidence="1">Multi-pass membrane protein</topology>
    </subcellularLocation>
</comment>
<feature type="transmembrane region" description="Helical" evidence="7">
    <location>
        <begin position="55"/>
        <end position="76"/>
    </location>
</feature>
<dbReference type="PANTHER" id="PTHR13624:SF6">
    <property type="entry name" value="EMEI"/>
    <property type="match status" value="1"/>
</dbReference>
<name>A0A7S0PMB6_9CHLO</name>
<keyword evidence="6" id="KW-0325">Glycoprotein</keyword>
<evidence type="ECO:0000256" key="1">
    <source>
        <dbReference type="ARBA" id="ARBA00004141"/>
    </source>
</evidence>
<evidence type="ECO:0000256" key="7">
    <source>
        <dbReference type="SAM" id="Phobius"/>
    </source>
</evidence>
<feature type="transmembrane region" description="Helical" evidence="7">
    <location>
        <begin position="296"/>
        <end position="317"/>
    </location>
</feature>
<accession>A0A7S0PMB6</accession>
<dbReference type="AlphaFoldDB" id="A0A7S0PMB6"/>
<feature type="transmembrane region" description="Helical" evidence="7">
    <location>
        <begin position="338"/>
        <end position="358"/>
    </location>
</feature>
<evidence type="ECO:0000313" key="8">
    <source>
        <dbReference type="EMBL" id="CAD8578865.1"/>
    </source>
</evidence>
<proteinExistence type="inferred from homology"/>
<evidence type="ECO:0000256" key="5">
    <source>
        <dbReference type="ARBA" id="ARBA00023136"/>
    </source>
</evidence>
<feature type="transmembrane region" description="Helical" evidence="7">
    <location>
        <begin position="88"/>
        <end position="107"/>
    </location>
</feature>
<dbReference type="EMBL" id="HBEW01002378">
    <property type="protein sequence ID" value="CAD8578865.1"/>
    <property type="molecule type" value="Transcribed_RNA"/>
</dbReference>
<feature type="transmembrane region" description="Helical" evidence="7">
    <location>
        <begin position="144"/>
        <end position="164"/>
    </location>
</feature>
<dbReference type="PANTHER" id="PTHR13624">
    <property type="entry name" value="RE42071P"/>
    <property type="match status" value="1"/>
</dbReference>
<evidence type="ECO:0000256" key="6">
    <source>
        <dbReference type="ARBA" id="ARBA00023180"/>
    </source>
</evidence>
<gene>
    <name evidence="8" type="ORF">OMED0929_LOCUS1962</name>
</gene>
<comment type="similarity">
    <text evidence="2">Belongs to the TMEM161 family.</text>
</comment>
<keyword evidence="3 7" id="KW-0812">Transmembrane</keyword>
<reference evidence="8" key="1">
    <citation type="submission" date="2021-01" db="EMBL/GenBank/DDBJ databases">
        <authorList>
            <person name="Corre E."/>
            <person name="Pelletier E."/>
            <person name="Niang G."/>
            <person name="Scheremetjew M."/>
            <person name="Finn R."/>
            <person name="Kale V."/>
            <person name="Holt S."/>
            <person name="Cochrane G."/>
            <person name="Meng A."/>
            <person name="Brown T."/>
            <person name="Cohen L."/>
        </authorList>
    </citation>
    <scope>NUCLEOTIDE SEQUENCE</scope>
    <source>
        <strain evidence="8">Clade-D-RCC2572</strain>
    </source>
</reference>
<evidence type="ECO:0000256" key="4">
    <source>
        <dbReference type="ARBA" id="ARBA00022989"/>
    </source>
</evidence>
<evidence type="ECO:0000256" key="3">
    <source>
        <dbReference type="ARBA" id="ARBA00022692"/>
    </source>
</evidence>
<keyword evidence="5 7" id="KW-0472">Membrane</keyword>
<dbReference type="GO" id="GO:0016020">
    <property type="term" value="C:membrane"/>
    <property type="evidence" value="ECO:0007669"/>
    <property type="project" value="UniProtKB-SubCell"/>
</dbReference>
<protein>
    <submittedName>
        <fullName evidence="8">Uncharacterized protein</fullName>
    </submittedName>
</protein>
<evidence type="ECO:0000256" key="2">
    <source>
        <dbReference type="ARBA" id="ARBA00009706"/>
    </source>
</evidence>
<organism evidence="8">
    <name type="scientific">Ostreococcus mediterraneus</name>
    <dbReference type="NCBI Taxonomy" id="1486918"/>
    <lineage>
        <taxon>Eukaryota</taxon>
        <taxon>Viridiplantae</taxon>
        <taxon>Chlorophyta</taxon>
        <taxon>Mamiellophyceae</taxon>
        <taxon>Mamiellales</taxon>
        <taxon>Bathycoccaceae</taxon>
        <taxon>Ostreococcus</taxon>
    </lineage>
</organism>